<evidence type="ECO:0000313" key="2">
    <source>
        <dbReference type="EMBL" id="OUO56143.1"/>
    </source>
</evidence>
<comment type="caution">
    <text evidence="2">The sequence shown here is derived from an EMBL/GenBank/DDBJ whole genome shotgun (WGS) entry which is preliminary data.</text>
</comment>
<organism evidence="2 3">
    <name type="scientific">Candidatus Avelusimicrobium gallicola</name>
    <dbReference type="NCBI Taxonomy" id="2562704"/>
    <lineage>
        <taxon>Bacteria</taxon>
        <taxon>Pseudomonadati</taxon>
        <taxon>Elusimicrobiota</taxon>
        <taxon>Elusimicrobia</taxon>
        <taxon>Elusimicrobiales</taxon>
        <taxon>Elusimicrobiaceae</taxon>
        <taxon>Candidatus Avelusimicrobium</taxon>
    </lineage>
</organism>
<evidence type="ECO:0000313" key="3">
    <source>
        <dbReference type="Proteomes" id="UP000196368"/>
    </source>
</evidence>
<name>A0A1Y4DAA7_9BACT</name>
<proteinExistence type="predicted"/>
<feature type="signal peptide" evidence="1">
    <location>
        <begin position="1"/>
        <end position="19"/>
    </location>
</feature>
<feature type="chain" id="PRO_5013186891" evidence="1">
    <location>
        <begin position="20"/>
        <end position="251"/>
    </location>
</feature>
<gene>
    <name evidence="2" type="ORF">B5F75_05850</name>
</gene>
<dbReference type="AlphaFoldDB" id="A0A1Y4DAA7"/>
<dbReference type="Proteomes" id="UP000196368">
    <property type="component" value="Unassembled WGS sequence"/>
</dbReference>
<accession>A0A1Y4DAA7</accession>
<keyword evidence="1" id="KW-0732">Signal</keyword>
<dbReference type="EMBL" id="NFJD01000004">
    <property type="protein sequence ID" value="OUO56143.1"/>
    <property type="molecule type" value="Genomic_DNA"/>
</dbReference>
<sequence length="251" mass="28203">MKRIVLLLLLTLISPAVFAQTTVNASAIERAAKAAHNQKADQVSKLTAQTLADLKAFQKAAFRYQYYDYNFMFQSMDALRESYMQLRGASETAAKSVAPQINEPIAIANGQRSIRLAAYLNMETCTLWQSEQPKFDAFAEALQADLQEGVALPAEFKQTLASFREYVKNSKQLNSNWVLQSMMPVMDVFNKYAKANSPLVPAMARQIQEPMPAGWGGEVVASTFIKDHSCELWQIGDQLENFRANLLKYTR</sequence>
<keyword evidence="3" id="KW-1185">Reference proteome</keyword>
<protein>
    <submittedName>
        <fullName evidence="2">Uncharacterized protein</fullName>
    </submittedName>
</protein>
<dbReference type="RefSeq" id="WP_087288924.1">
    <property type="nucleotide sequence ID" value="NZ_NFJD01000004.1"/>
</dbReference>
<evidence type="ECO:0000256" key="1">
    <source>
        <dbReference type="SAM" id="SignalP"/>
    </source>
</evidence>
<reference evidence="3" key="1">
    <citation type="submission" date="2017-04" db="EMBL/GenBank/DDBJ databases">
        <title>Function of individual gut microbiota members based on whole genome sequencing of pure cultures obtained from chicken caecum.</title>
        <authorList>
            <person name="Medvecky M."/>
            <person name="Cejkova D."/>
            <person name="Polansky O."/>
            <person name="Karasova D."/>
            <person name="Kubasova T."/>
            <person name="Cizek A."/>
            <person name="Rychlik I."/>
        </authorList>
    </citation>
    <scope>NUCLEOTIDE SEQUENCE [LARGE SCALE GENOMIC DNA]</scope>
    <source>
        <strain evidence="3">An273</strain>
    </source>
</reference>